<dbReference type="InterPro" id="IPR001387">
    <property type="entry name" value="Cro/C1-type_HTH"/>
</dbReference>
<feature type="domain" description="HTH cro/C1-type" evidence="2">
    <location>
        <begin position="37"/>
        <end position="98"/>
    </location>
</feature>
<dbReference type="CDD" id="cd00093">
    <property type="entry name" value="HTH_XRE"/>
    <property type="match status" value="1"/>
</dbReference>
<accession>A0AAW8CM46</accession>
<dbReference type="Proteomes" id="UP001226020">
    <property type="component" value="Unassembled WGS sequence"/>
</dbReference>
<dbReference type="InterPro" id="IPR025194">
    <property type="entry name" value="RodZ-like_C"/>
</dbReference>
<dbReference type="GeneID" id="300270618"/>
<feature type="transmembrane region" description="Helical" evidence="1">
    <location>
        <begin position="126"/>
        <end position="147"/>
    </location>
</feature>
<comment type="caution">
    <text evidence="3">The sequence shown here is derived from an EMBL/GenBank/DDBJ whole genome shotgun (WGS) entry which is preliminary data.</text>
</comment>
<dbReference type="PANTHER" id="PTHR34475">
    <property type="match status" value="1"/>
</dbReference>
<dbReference type="EMBL" id="JASAXT010000011">
    <property type="protein sequence ID" value="MDP8148833.1"/>
    <property type="molecule type" value="Genomic_DNA"/>
</dbReference>
<dbReference type="PANTHER" id="PTHR34475:SF1">
    <property type="entry name" value="CYTOSKELETON PROTEIN RODZ"/>
    <property type="match status" value="1"/>
</dbReference>
<evidence type="ECO:0000259" key="2">
    <source>
        <dbReference type="PROSITE" id="PS50943"/>
    </source>
</evidence>
<dbReference type="Pfam" id="PF13413">
    <property type="entry name" value="HTH_25"/>
    <property type="match status" value="1"/>
</dbReference>
<keyword evidence="1" id="KW-0472">Membrane</keyword>
<dbReference type="RefSeq" id="WP_306346505.1">
    <property type="nucleotide sequence ID" value="NZ_JASAVU010000003.1"/>
</dbReference>
<gene>
    <name evidence="3" type="ORF">QJU57_07055</name>
</gene>
<dbReference type="InterPro" id="IPR010982">
    <property type="entry name" value="Lambda_DNA-bd_dom_sf"/>
</dbReference>
<dbReference type="GO" id="GO:0003677">
    <property type="term" value="F:DNA binding"/>
    <property type="evidence" value="ECO:0007669"/>
    <property type="project" value="InterPro"/>
</dbReference>
<reference evidence="3 4" key="1">
    <citation type="journal article" date="2023" name="Front. Microbiol.">
        <title>Phylogeography and host specificity of Pasteurellaceae pathogenic to sea-farmed fish in the north-east Atlantic.</title>
        <authorList>
            <person name="Gulla S."/>
            <person name="Colquhoun D.J."/>
            <person name="Olsen A.B."/>
            <person name="Spilsberg B."/>
            <person name="Lagesen K."/>
            <person name="Aakesson C.P."/>
            <person name="Strom S."/>
            <person name="Manji F."/>
            <person name="Birkbeck T.H."/>
            <person name="Nilsen H.K."/>
        </authorList>
    </citation>
    <scope>NUCLEOTIDE SEQUENCE [LARGE SCALE GENOMIC DNA]</scope>
    <source>
        <strain evidence="3 4">NVIB3131</strain>
    </source>
</reference>
<protein>
    <submittedName>
        <fullName evidence="3">DUF4115 domain-containing protein</fullName>
    </submittedName>
</protein>
<keyword evidence="1" id="KW-1133">Transmembrane helix</keyword>
<name>A0AAW8CM46_9PAST</name>
<dbReference type="InterPro" id="IPR050400">
    <property type="entry name" value="Bact_Cytoskel_RodZ"/>
</dbReference>
<dbReference type="SUPFAM" id="SSF47413">
    <property type="entry name" value="lambda repressor-like DNA-binding domains"/>
    <property type="match status" value="1"/>
</dbReference>
<dbReference type="AlphaFoldDB" id="A0AAW8CM46"/>
<evidence type="ECO:0000313" key="4">
    <source>
        <dbReference type="Proteomes" id="UP001226020"/>
    </source>
</evidence>
<keyword evidence="4" id="KW-1185">Reference proteome</keyword>
<evidence type="ECO:0000313" key="3">
    <source>
        <dbReference type="EMBL" id="MDP8148833.1"/>
    </source>
</evidence>
<organism evidence="3 4">
    <name type="scientific">Phocoenobacter atlanticus subsp. atlanticus</name>
    <dbReference type="NCBI Taxonomy" id="3061285"/>
    <lineage>
        <taxon>Bacteria</taxon>
        <taxon>Pseudomonadati</taxon>
        <taxon>Pseudomonadota</taxon>
        <taxon>Gammaproteobacteria</taxon>
        <taxon>Pasteurellales</taxon>
        <taxon>Pasteurellaceae</taxon>
        <taxon>Phocoenobacter</taxon>
        <taxon>Phocoenobacter atlanticus</taxon>
    </lineage>
</organism>
<dbReference type="PROSITE" id="PS50943">
    <property type="entry name" value="HTH_CROC1"/>
    <property type="match status" value="1"/>
</dbReference>
<dbReference type="Pfam" id="PF13464">
    <property type="entry name" value="RodZ_C"/>
    <property type="match status" value="1"/>
</dbReference>
<sequence>MSGFAILRNKNTNNEKIHTNDQNQQEEQPKLTLGAKLKNARINKGLSIKDVANLLHFKTSIIQSFENDIFALPNLPVVFTQGYLKRYLQFLELPEDLLQESSCSGVEVSILDTIPTKTNAKSRCGWIKVMTAFVLLFAFGMTLLWWWQNYQKEQEEREALVNSTANSMIFKAEDTQNAPQQILSQELKENDNKIISNLQPTPHKINDVTTSVTTENIKKLELKETADNIESQPLNLENNQSETIPEAPTMIDTTKLFESNSNSINNVEETKIEEEKAKTQAVESKNNLRIEVISASSWITVRGDNQQTLTSKLYKSGDKLTFNDHHNYQLIIGAPMNVKVYYQEEEVPLKLDGQVSRISLPLE</sequence>
<proteinExistence type="predicted"/>
<keyword evidence="1" id="KW-0812">Transmembrane</keyword>
<evidence type="ECO:0000256" key="1">
    <source>
        <dbReference type="SAM" id="Phobius"/>
    </source>
</evidence>
<dbReference type="Gene3D" id="1.10.260.40">
    <property type="entry name" value="lambda repressor-like DNA-binding domains"/>
    <property type="match status" value="1"/>
</dbReference>